<accession>A0A197K984</accession>
<evidence type="ECO:0000313" key="1">
    <source>
        <dbReference type="EMBL" id="OAQ32969.1"/>
    </source>
</evidence>
<organism evidence="1 2">
    <name type="scientific">Linnemannia elongata AG-77</name>
    <dbReference type="NCBI Taxonomy" id="1314771"/>
    <lineage>
        <taxon>Eukaryota</taxon>
        <taxon>Fungi</taxon>
        <taxon>Fungi incertae sedis</taxon>
        <taxon>Mucoromycota</taxon>
        <taxon>Mortierellomycotina</taxon>
        <taxon>Mortierellomycetes</taxon>
        <taxon>Mortierellales</taxon>
        <taxon>Mortierellaceae</taxon>
        <taxon>Linnemannia</taxon>
    </lineage>
</organism>
<protein>
    <submittedName>
        <fullName evidence="1">Uncharacterized protein</fullName>
    </submittedName>
</protein>
<evidence type="ECO:0000313" key="2">
    <source>
        <dbReference type="Proteomes" id="UP000078512"/>
    </source>
</evidence>
<gene>
    <name evidence="1" type="ORF">K457DRAFT_16041</name>
</gene>
<sequence length="132" mass="15216">MAISYGRLDMTKYEWRYLLECGSVSMVTGLPFDRDGKHIDRVFNSDIYSLKDCIVIEGSLNYGKTYMCAFQSSDGFQGSKGRYAIDTLRDELGRIDQLSKPFRSNYSARLAEMNRQPHIWKEAMKAQPILTH</sequence>
<dbReference type="OrthoDB" id="10347283at2759"/>
<proteinExistence type="predicted"/>
<dbReference type="AlphaFoldDB" id="A0A197K984"/>
<reference evidence="1 2" key="1">
    <citation type="submission" date="2016-05" db="EMBL/GenBank/DDBJ databases">
        <title>Genome sequencing reveals origins of a unique bacterial endosymbiosis in the earliest lineages of terrestrial Fungi.</title>
        <authorList>
            <consortium name="DOE Joint Genome Institute"/>
            <person name="Uehling J."/>
            <person name="Gryganskyi A."/>
            <person name="Hameed K."/>
            <person name="Tschaplinski T."/>
            <person name="Misztal P."/>
            <person name="Wu S."/>
            <person name="Desiro A."/>
            <person name="Vande Pol N."/>
            <person name="Du Z.-Y."/>
            <person name="Zienkiewicz A."/>
            <person name="Zienkiewicz K."/>
            <person name="Morin E."/>
            <person name="Tisserant E."/>
            <person name="Splivallo R."/>
            <person name="Hainaut M."/>
            <person name="Henrissat B."/>
            <person name="Ohm R."/>
            <person name="Kuo A."/>
            <person name="Yan J."/>
            <person name="Lipzen A."/>
            <person name="Nolan M."/>
            <person name="Labutti K."/>
            <person name="Barry K."/>
            <person name="Goldstein A."/>
            <person name="Labbe J."/>
            <person name="Schadt C."/>
            <person name="Tuskan G."/>
            <person name="Grigoriev I."/>
            <person name="Martin F."/>
            <person name="Vilgalys R."/>
            <person name="Bonito G."/>
        </authorList>
    </citation>
    <scope>NUCLEOTIDE SEQUENCE [LARGE SCALE GENOMIC DNA]</scope>
    <source>
        <strain evidence="1 2">AG-77</strain>
    </source>
</reference>
<dbReference type="Proteomes" id="UP000078512">
    <property type="component" value="Unassembled WGS sequence"/>
</dbReference>
<name>A0A197K984_9FUNG</name>
<keyword evidence="2" id="KW-1185">Reference proteome</keyword>
<dbReference type="EMBL" id="KV442023">
    <property type="protein sequence ID" value="OAQ32969.1"/>
    <property type="molecule type" value="Genomic_DNA"/>
</dbReference>